<keyword evidence="8" id="KW-0966">Cell projection</keyword>
<evidence type="ECO:0000256" key="1">
    <source>
        <dbReference type="ARBA" id="ARBA00004611"/>
    </source>
</evidence>
<feature type="compositionally biased region" description="Basic and acidic residues" evidence="12">
    <location>
        <begin position="1"/>
        <end position="12"/>
    </location>
</feature>
<dbReference type="GO" id="GO:0005858">
    <property type="term" value="C:axonemal dynein complex"/>
    <property type="evidence" value="ECO:0007669"/>
    <property type="project" value="TreeGrafter"/>
</dbReference>
<feature type="compositionally biased region" description="Polar residues" evidence="12">
    <location>
        <begin position="329"/>
        <end position="339"/>
    </location>
</feature>
<comment type="caution">
    <text evidence="13">The sequence shown here is derived from an EMBL/GenBank/DDBJ whole genome shotgun (WGS) entry which is preliminary data.</text>
</comment>
<evidence type="ECO:0000256" key="10">
    <source>
        <dbReference type="ARBA" id="ARBA00040002"/>
    </source>
</evidence>
<evidence type="ECO:0000256" key="12">
    <source>
        <dbReference type="SAM" id="MobiDB-lite"/>
    </source>
</evidence>
<gene>
    <name evidence="13" type="ORF">C3747_470g2</name>
</gene>
<dbReference type="VEuPathDB" id="TriTrypDB:TCSYLVIO_000401"/>
<protein>
    <recommendedName>
        <fullName evidence="10">Dynein axonemal intermediate chain 4</fullName>
    </recommendedName>
    <alternativeName>
        <fullName evidence="11">WD repeat-containing protein 78</fullName>
    </alternativeName>
</protein>
<evidence type="ECO:0000256" key="4">
    <source>
        <dbReference type="ARBA" id="ARBA00022737"/>
    </source>
</evidence>
<dbReference type="SUPFAM" id="SSF50978">
    <property type="entry name" value="WD40 repeat-like"/>
    <property type="match status" value="1"/>
</dbReference>
<reference evidence="13 14" key="1">
    <citation type="journal article" date="2018" name="Microb. Genom.">
        <title>Expanding an expanded genome: long-read sequencing of Trypanosoma cruzi.</title>
        <authorList>
            <person name="Berna L."/>
            <person name="Rodriguez M."/>
            <person name="Chiribao M.L."/>
            <person name="Parodi-Talice A."/>
            <person name="Pita S."/>
            <person name="Rijo G."/>
            <person name="Alvarez-Valin F."/>
            <person name="Robello C."/>
        </authorList>
    </citation>
    <scope>NUCLEOTIDE SEQUENCE [LARGE SCALE GENOMIC DNA]</scope>
    <source>
        <strain evidence="13 14">TCC</strain>
    </source>
</reference>
<dbReference type="VEuPathDB" id="TriTrypDB:TcCLB.511109.30"/>
<keyword evidence="3" id="KW-0853">WD repeat</keyword>
<dbReference type="AlphaFoldDB" id="A0A2V2UU51"/>
<evidence type="ECO:0000256" key="2">
    <source>
        <dbReference type="ARBA" id="ARBA00022490"/>
    </source>
</evidence>
<dbReference type="VEuPathDB" id="TriTrypDB:BCY84_02883"/>
<dbReference type="GO" id="GO:0045504">
    <property type="term" value="F:dynein heavy chain binding"/>
    <property type="evidence" value="ECO:0007669"/>
    <property type="project" value="TreeGrafter"/>
</dbReference>
<feature type="region of interest" description="Disordered" evidence="12">
    <location>
        <begin position="64"/>
        <end position="84"/>
    </location>
</feature>
<evidence type="ECO:0000256" key="5">
    <source>
        <dbReference type="ARBA" id="ARBA00022846"/>
    </source>
</evidence>
<feature type="region of interest" description="Disordered" evidence="12">
    <location>
        <begin position="299"/>
        <end position="339"/>
    </location>
</feature>
<keyword evidence="5" id="KW-0282">Flagellum</keyword>
<evidence type="ECO:0000256" key="8">
    <source>
        <dbReference type="ARBA" id="ARBA00023273"/>
    </source>
</evidence>
<dbReference type="InterPro" id="IPR001680">
    <property type="entry name" value="WD40_rpt"/>
</dbReference>
<sequence>MQKSSSHAEQRKGPQSSLIRASERHSTVISRVSRSRRTKTESRHRSNEVWQELESTVHVLDNGVDRTPLPLQRRTNANGVPRESHQGMSSISLLLPLESSSIFHSSLLNASSIDALNIASNTSPYSPSQTGFVTASSSLTSVSVDRRASVFSSSTFSAPGQTVQYQAGSFQFEDAFSAPKKRVLTREERHMWFEDKTTVVLCETPTIMLYTHQDEIVPNERKEELQEVQDRNAAYAELVEAKRVDEGTRFQEKGSWTFIAPKKSIHCSICPPKKKDAGALQVTPWLLRDQFTALLAEDTDVMKDEEEEVDEEDGELEETGEEQEKEVPSETTGEQSSLSNNRSILSWMFADSLLPTLRVMERVVVQNTMEEVQLSYRGITMDPAARRVPRASEKEENPNVEEAEMAVAAEVQDPNDVAPAVAATPLLKSELPPLRMSEDIKGLWTFRSPQTRDRSVTCMAWNCKENDILAVGYSAVRGQDALGVEPANTFQGGIVCCWSLKNPLAPERVIQLNTEAGVSSVAFSYEHPSLLAVGNMEGGILIYDIQKDSNVPAIKTTLTSGQHTGAVWEMKWVARGKERGEFLMSISGDGRVVQWAVGKTIERVAPDLMTLKRQGGAAFEPVVADNGTNGGKRNGDMQQRRRRDALFSRQCGGMCMDVSPADGTVYVVGTEDGSVHQCNKSQTENYELDYAPHSELVYRVRWSPYSDEYFLTCSADWSSRLYRLGQSTQLLKFDSPNQNAVQDIAWSYTNSTAFATVTAQGNVELWTIMDSIHPRSTVQFLDQRRLACVLFAEQDAAVLVVGDEKGDVTLFRLLSPYYSGMNMLADEQERQLEEAIRKAIS</sequence>
<dbReference type="VEuPathDB" id="TriTrypDB:TcCL_NonESM04496"/>
<keyword evidence="2" id="KW-0963">Cytoplasm</keyword>
<dbReference type="SMR" id="A0A2V2UU51"/>
<evidence type="ECO:0000256" key="9">
    <source>
        <dbReference type="ARBA" id="ARBA00024190"/>
    </source>
</evidence>
<dbReference type="VEuPathDB" id="TriTrypDB:TcCLB.504157.110"/>
<feature type="compositionally biased region" description="Basic and acidic residues" evidence="12">
    <location>
        <begin position="38"/>
        <end position="47"/>
    </location>
</feature>
<keyword evidence="7" id="KW-0206">Cytoskeleton</keyword>
<evidence type="ECO:0000313" key="14">
    <source>
        <dbReference type="Proteomes" id="UP000246078"/>
    </source>
</evidence>
<dbReference type="InterPro" id="IPR015943">
    <property type="entry name" value="WD40/YVTN_repeat-like_dom_sf"/>
</dbReference>
<dbReference type="GO" id="GO:0120293">
    <property type="term" value="C:dynein axonemal particle"/>
    <property type="evidence" value="ECO:0007669"/>
    <property type="project" value="UniProtKB-SubCell"/>
</dbReference>
<dbReference type="Gene3D" id="2.130.10.10">
    <property type="entry name" value="YVTN repeat-like/Quinoprotein amine dehydrogenase"/>
    <property type="match status" value="2"/>
</dbReference>
<dbReference type="PANTHER" id="PTHR12442">
    <property type="entry name" value="DYNEIN INTERMEDIATE CHAIN"/>
    <property type="match status" value="1"/>
</dbReference>
<proteinExistence type="predicted"/>
<evidence type="ECO:0000256" key="3">
    <source>
        <dbReference type="ARBA" id="ARBA00022574"/>
    </source>
</evidence>
<dbReference type="VEuPathDB" id="TriTrypDB:TcBrA4_0101190"/>
<keyword evidence="6" id="KW-0969">Cilium</keyword>
<dbReference type="VEuPathDB" id="TriTrypDB:Tc_MARK_9644"/>
<keyword evidence="4" id="KW-0677">Repeat</keyword>
<dbReference type="GO" id="GO:0003341">
    <property type="term" value="P:cilium movement"/>
    <property type="evidence" value="ECO:0007669"/>
    <property type="project" value="TreeGrafter"/>
</dbReference>
<dbReference type="SMART" id="SM00320">
    <property type="entry name" value="WD40"/>
    <property type="match status" value="5"/>
</dbReference>
<dbReference type="VEuPathDB" id="TriTrypDB:TcYC6_0077130"/>
<dbReference type="VEuPathDB" id="TriTrypDB:ECC02_006997"/>
<dbReference type="VEuPathDB" id="TriTrypDB:C4B63_9g306"/>
<feature type="region of interest" description="Disordered" evidence="12">
    <location>
        <begin position="1"/>
        <end position="48"/>
    </location>
</feature>
<dbReference type="FunFam" id="2.130.10.10:FF:001622">
    <property type="entry name" value="Dynein intermediate chain, putative"/>
    <property type="match status" value="1"/>
</dbReference>
<dbReference type="VEuPathDB" id="TriTrypDB:TCDM_07165"/>
<name>A0A2V2UU51_TRYCR</name>
<evidence type="ECO:0000313" key="13">
    <source>
        <dbReference type="EMBL" id="PWU87590.1"/>
    </source>
</evidence>
<accession>A0A2V2UU51</accession>
<dbReference type="Proteomes" id="UP000246078">
    <property type="component" value="Unassembled WGS sequence"/>
</dbReference>
<dbReference type="OMA" id="FEYESHA"/>
<evidence type="ECO:0000256" key="11">
    <source>
        <dbReference type="ARBA" id="ARBA00041557"/>
    </source>
</evidence>
<dbReference type="VEuPathDB" id="TriTrypDB:TcG_07579"/>
<evidence type="ECO:0000256" key="7">
    <source>
        <dbReference type="ARBA" id="ARBA00023212"/>
    </source>
</evidence>
<dbReference type="VEuPathDB" id="TriTrypDB:C3747_470g2"/>
<dbReference type="PANTHER" id="PTHR12442:SF12">
    <property type="entry name" value="DYNEIN AXONEMAL INTERMEDIATE CHAIN 4"/>
    <property type="match status" value="1"/>
</dbReference>
<dbReference type="EMBL" id="PRFC01000470">
    <property type="protein sequence ID" value="PWU87590.1"/>
    <property type="molecule type" value="Genomic_DNA"/>
</dbReference>
<dbReference type="GO" id="GO:0045503">
    <property type="term" value="F:dynein light chain binding"/>
    <property type="evidence" value="ECO:0007669"/>
    <property type="project" value="TreeGrafter"/>
</dbReference>
<dbReference type="OrthoDB" id="10259804at2759"/>
<dbReference type="InterPro" id="IPR036322">
    <property type="entry name" value="WD40_repeat_dom_sf"/>
</dbReference>
<evidence type="ECO:0000256" key="6">
    <source>
        <dbReference type="ARBA" id="ARBA00023069"/>
    </source>
</evidence>
<organism evidence="13 14">
    <name type="scientific">Trypanosoma cruzi</name>
    <dbReference type="NCBI Taxonomy" id="5693"/>
    <lineage>
        <taxon>Eukaryota</taxon>
        <taxon>Discoba</taxon>
        <taxon>Euglenozoa</taxon>
        <taxon>Kinetoplastea</taxon>
        <taxon>Metakinetoplastina</taxon>
        <taxon>Trypanosomatida</taxon>
        <taxon>Trypanosomatidae</taxon>
        <taxon>Trypanosoma</taxon>
        <taxon>Schizotrypanum</taxon>
    </lineage>
</organism>
<dbReference type="InterPro" id="IPR050687">
    <property type="entry name" value="Dynein_IC"/>
</dbReference>
<comment type="subcellular location">
    <subcellularLocation>
        <location evidence="1">Cytoplasm</location>
        <location evidence="1">Cytoskeleton</location>
        <location evidence="1">Flagellum axoneme</location>
    </subcellularLocation>
    <subcellularLocation>
        <location evidence="9">Dynein axonemal particle</location>
    </subcellularLocation>
</comment>
<feature type="compositionally biased region" description="Acidic residues" evidence="12">
    <location>
        <begin position="299"/>
        <end position="324"/>
    </location>
</feature>